<name>A0A9Q0I9G0_9TELE</name>
<sequence length="159" mass="17062">MRLSGYRPDLLRVLSTFGTSSACGASPTRPLSTVRNRDCGLSATPTTPTTTARFFSKSSQRDASTKTRGWVRKVVLGALGLTTSALMVCVHSGAPRGFTVAAGPDSDLTGNLESAEADWKETKDRLLSLPVDERRRNQKLDGRISVHAGDITKLEVDAI</sequence>
<evidence type="ECO:0000313" key="3">
    <source>
        <dbReference type="Proteomes" id="UP001148018"/>
    </source>
</evidence>
<organism evidence="2 3">
    <name type="scientific">Muraenolepis orangiensis</name>
    <name type="common">Patagonian moray cod</name>
    <dbReference type="NCBI Taxonomy" id="630683"/>
    <lineage>
        <taxon>Eukaryota</taxon>
        <taxon>Metazoa</taxon>
        <taxon>Chordata</taxon>
        <taxon>Craniata</taxon>
        <taxon>Vertebrata</taxon>
        <taxon>Euteleostomi</taxon>
        <taxon>Actinopterygii</taxon>
        <taxon>Neopterygii</taxon>
        <taxon>Teleostei</taxon>
        <taxon>Neoteleostei</taxon>
        <taxon>Acanthomorphata</taxon>
        <taxon>Zeiogadaria</taxon>
        <taxon>Gadariae</taxon>
        <taxon>Gadiformes</taxon>
        <taxon>Muraenolepidoidei</taxon>
        <taxon>Muraenolepididae</taxon>
        <taxon>Muraenolepis</taxon>
    </lineage>
</organism>
<dbReference type="AlphaFoldDB" id="A0A9Q0I9G0"/>
<dbReference type="EMBL" id="JANIIK010000116">
    <property type="protein sequence ID" value="KAJ3588521.1"/>
    <property type="molecule type" value="Genomic_DNA"/>
</dbReference>
<feature type="non-terminal residue" evidence="2">
    <location>
        <position position="159"/>
    </location>
</feature>
<dbReference type="Proteomes" id="UP001148018">
    <property type="component" value="Unassembled WGS sequence"/>
</dbReference>
<gene>
    <name evidence="2" type="ORF">NHX12_012113</name>
</gene>
<comment type="caution">
    <text evidence="2">The sequence shown here is derived from an EMBL/GenBank/DDBJ whole genome shotgun (WGS) entry which is preliminary data.</text>
</comment>
<feature type="region of interest" description="Disordered" evidence="1">
    <location>
        <begin position="34"/>
        <end position="60"/>
    </location>
</feature>
<evidence type="ECO:0000256" key="1">
    <source>
        <dbReference type="SAM" id="MobiDB-lite"/>
    </source>
</evidence>
<proteinExistence type="predicted"/>
<protein>
    <submittedName>
        <fullName evidence="2">Uncharacterized protein</fullName>
    </submittedName>
</protein>
<dbReference type="PROSITE" id="PS51257">
    <property type="entry name" value="PROKAR_LIPOPROTEIN"/>
    <property type="match status" value="1"/>
</dbReference>
<reference evidence="2" key="1">
    <citation type="submission" date="2022-07" db="EMBL/GenBank/DDBJ databases">
        <title>Chromosome-level genome of Muraenolepis orangiensis.</title>
        <authorList>
            <person name="Kim J."/>
        </authorList>
    </citation>
    <scope>NUCLEOTIDE SEQUENCE</scope>
    <source>
        <strain evidence="2">KU_S4_2022</strain>
        <tissue evidence="2">Muscle</tissue>
    </source>
</reference>
<evidence type="ECO:0000313" key="2">
    <source>
        <dbReference type="EMBL" id="KAJ3588521.1"/>
    </source>
</evidence>
<keyword evidence="3" id="KW-1185">Reference proteome</keyword>
<dbReference type="OrthoDB" id="6133115at2759"/>
<accession>A0A9Q0I9G0</accession>